<dbReference type="AlphaFoldDB" id="A0A812PJB8"/>
<evidence type="ECO:0000313" key="1">
    <source>
        <dbReference type="EMBL" id="CAE7355867.1"/>
    </source>
</evidence>
<reference evidence="1" key="1">
    <citation type="submission" date="2021-02" db="EMBL/GenBank/DDBJ databases">
        <authorList>
            <person name="Dougan E. K."/>
            <person name="Rhodes N."/>
            <person name="Thang M."/>
            <person name="Chan C."/>
        </authorList>
    </citation>
    <scope>NUCLEOTIDE SEQUENCE</scope>
</reference>
<proteinExistence type="predicted"/>
<comment type="caution">
    <text evidence="1">The sequence shown here is derived from an EMBL/GenBank/DDBJ whole genome shotgun (WGS) entry which is preliminary data.</text>
</comment>
<protein>
    <submittedName>
        <fullName evidence="1">Uncharacterized protein</fullName>
    </submittedName>
</protein>
<organism evidence="1 2">
    <name type="scientific">Symbiodinium natans</name>
    <dbReference type="NCBI Taxonomy" id="878477"/>
    <lineage>
        <taxon>Eukaryota</taxon>
        <taxon>Sar</taxon>
        <taxon>Alveolata</taxon>
        <taxon>Dinophyceae</taxon>
        <taxon>Suessiales</taxon>
        <taxon>Symbiodiniaceae</taxon>
        <taxon>Symbiodinium</taxon>
    </lineage>
</organism>
<accession>A0A812PJB8</accession>
<evidence type="ECO:0000313" key="2">
    <source>
        <dbReference type="Proteomes" id="UP000604046"/>
    </source>
</evidence>
<sequence length="157" mass="17009">MRLTDDEVQECVFVNNWYVCRDDVEVIEGYLQFESGDPGLAMDHTSALQHAARRTLASIIGDSMNPDAIKTTLTMGPSVQIEAPERRLAPLTMEVSIFLISPDLSRDEIEQGFSAYSLDNLSALFVSTLAELSVDVAAMGISVSGIAIPFASRPPAS</sequence>
<dbReference type="EMBL" id="CAJNDS010002159">
    <property type="protein sequence ID" value="CAE7355867.1"/>
    <property type="molecule type" value="Genomic_DNA"/>
</dbReference>
<name>A0A812PJB8_9DINO</name>
<dbReference type="Proteomes" id="UP000604046">
    <property type="component" value="Unassembled WGS sequence"/>
</dbReference>
<keyword evidence="2" id="KW-1185">Reference proteome</keyword>
<gene>
    <name evidence="1" type="ORF">SNAT2548_LOCUS18924</name>
</gene>